<organism evidence="1">
    <name type="scientific">marine metagenome</name>
    <dbReference type="NCBI Taxonomy" id="408172"/>
    <lineage>
        <taxon>unclassified sequences</taxon>
        <taxon>metagenomes</taxon>
        <taxon>ecological metagenomes</taxon>
    </lineage>
</organism>
<evidence type="ECO:0000313" key="1">
    <source>
        <dbReference type="EMBL" id="SVB24494.1"/>
    </source>
</evidence>
<sequence>MAFACLVESKQEINSLTRKITILQAATIALSQKINSQLDDEMLSTLGDHMDSEIIEEPDTLIDP</sequence>
<dbReference type="AlphaFoldDB" id="A0A382CF43"/>
<proteinExistence type="predicted"/>
<protein>
    <submittedName>
        <fullName evidence="1">Uncharacterized protein</fullName>
    </submittedName>
</protein>
<name>A0A382CF43_9ZZZZ</name>
<gene>
    <name evidence="1" type="ORF">METZ01_LOCUS177348</name>
</gene>
<accession>A0A382CF43</accession>
<reference evidence="1" key="1">
    <citation type="submission" date="2018-05" db="EMBL/GenBank/DDBJ databases">
        <authorList>
            <person name="Lanie J.A."/>
            <person name="Ng W.-L."/>
            <person name="Kazmierczak K.M."/>
            <person name="Andrzejewski T.M."/>
            <person name="Davidsen T.M."/>
            <person name="Wayne K.J."/>
            <person name="Tettelin H."/>
            <person name="Glass J.I."/>
            <person name="Rusch D."/>
            <person name="Podicherti R."/>
            <person name="Tsui H.-C.T."/>
            <person name="Winkler M.E."/>
        </authorList>
    </citation>
    <scope>NUCLEOTIDE SEQUENCE</scope>
</reference>
<dbReference type="EMBL" id="UINC01034131">
    <property type="protein sequence ID" value="SVB24494.1"/>
    <property type="molecule type" value="Genomic_DNA"/>
</dbReference>